<evidence type="ECO:0000313" key="16">
    <source>
        <dbReference type="EMBL" id="ALO44799.1"/>
    </source>
</evidence>
<dbReference type="Proteomes" id="UP000065641">
    <property type="component" value="Chromosome"/>
</dbReference>
<organism evidence="16 17">
    <name type="scientific">Pseudohongiella spirulinae</name>
    <dbReference type="NCBI Taxonomy" id="1249552"/>
    <lineage>
        <taxon>Bacteria</taxon>
        <taxon>Pseudomonadati</taxon>
        <taxon>Pseudomonadota</taxon>
        <taxon>Gammaproteobacteria</taxon>
        <taxon>Pseudomonadales</taxon>
        <taxon>Pseudohongiellaceae</taxon>
        <taxon>Pseudohongiella</taxon>
    </lineage>
</organism>
<dbReference type="OrthoDB" id="9782603at2"/>
<evidence type="ECO:0000313" key="17">
    <source>
        <dbReference type="Proteomes" id="UP000065641"/>
    </source>
</evidence>
<feature type="transmembrane region" description="Helical" evidence="13">
    <location>
        <begin position="171"/>
        <end position="189"/>
    </location>
</feature>
<accession>A0A0S2KA01</accession>
<feature type="domain" description="MotA/TolQ/ExbB proton channel" evidence="14">
    <location>
        <begin position="125"/>
        <end position="239"/>
    </location>
</feature>
<reference evidence="16 17" key="1">
    <citation type="submission" date="2015-11" db="EMBL/GenBank/DDBJ databases">
        <authorList>
            <person name="Zhang Y."/>
            <person name="Guo Z."/>
        </authorList>
    </citation>
    <scope>NUCLEOTIDE SEQUENCE [LARGE SCALE GENOMIC DNA]</scope>
    <source>
        <strain evidence="16 17">KCTC 32221</strain>
    </source>
</reference>
<comment type="similarity">
    <text evidence="2">Belongs to the MotA family.</text>
</comment>
<dbReference type="GO" id="GO:1902600">
    <property type="term" value="P:proton transmembrane transport"/>
    <property type="evidence" value="ECO:0007669"/>
    <property type="project" value="UniProtKB-KW"/>
</dbReference>
<keyword evidence="7 13" id="KW-0812">Transmembrane</keyword>
<evidence type="ECO:0000256" key="3">
    <source>
        <dbReference type="ARBA" id="ARBA00022448"/>
    </source>
</evidence>
<keyword evidence="9" id="KW-0375">Hydrogen ion transport</keyword>
<keyword evidence="17" id="KW-1185">Reference proteome</keyword>
<keyword evidence="4" id="KW-1003">Cell membrane</keyword>
<evidence type="ECO:0000256" key="2">
    <source>
        <dbReference type="ARBA" id="ARBA00008038"/>
    </source>
</evidence>
<keyword evidence="10 13" id="KW-1133">Transmembrane helix</keyword>
<feature type="domain" description="Motility protein A N-terminal" evidence="15">
    <location>
        <begin position="4"/>
        <end position="93"/>
    </location>
</feature>
<keyword evidence="11" id="KW-0406">Ion transport</keyword>
<evidence type="ECO:0000259" key="14">
    <source>
        <dbReference type="Pfam" id="PF01618"/>
    </source>
</evidence>
<dbReference type="EMBL" id="CP013189">
    <property type="protein sequence ID" value="ALO44799.1"/>
    <property type="molecule type" value="Genomic_DNA"/>
</dbReference>
<evidence type="ECO:0000259" key="15">
    <source>
        <dbReference type="Pfam" id="PF20560"/>
    </source>
</evidence>
<keyword evidence="12 13" id="KW-0472">Membrane</keyword>
<keyword evidence="16" id="KW-0282">Flagellum</keyword>
<dbReference type="PANTHER" id="PTHR30433:SF4">
    <property type="entry name" value="MOTILITY PROTEIN A"/>
    <property type="match status" value="1"/>
</dbReference>
<evidence type="ECO:0000256" key="10">
    <source>
        <dbReference type="ARBA" id="ARBA00022989"/>
    </source>
</evidence>
<evidence type="ECO:0000256" key="13">
    <source>
        <dbReference type="SAM" id="Phobius"/>
    </source>
</evidence>
<evidence type="ECO:0000256" key="12">
    <source>
        <dbReference type="ARBA" id="ARBA00023136"/>
    </source>
</evidence>
<keyword evidence="8" id="KW-0283">Flagellar rotation</keyword>
<keyword evidence="6" id="KW-0997">Cell inner membrane</keyword>
<dbReference type="PATRIC" id="fig|1249552.3.peg.104"/>
<dbReference type="NCBIfam" id="TIGR03818">
    <property type="entry name" value="MotA1"/>
    <property type="match status" value="1"/>
</dbReference>
<dbReference type="GO" id="GO:0006935">
    <property type="term" value="P:chemotaxis"/>
    <property type="evidence" value="ECO:0007669"/>
    <property type="project" value="UniProtKB-KW"/>
</dbReference>
<dbReference type="GO" id="GO:0071978">
    <property type="term" value="P:bacterial-type flagellum-dependent swarming motility"/>
    <property type="evidence" value="ECO:0007669"/>
    <property type="project" value="InterPro"/>
</dbReference>
<dbReference type="InterPro" id="IPR046786">
    <property type="entry name" value="MotA_N"/>
</dbReference>
<feature type="transmembrane region" description="Helical" evidence="13">
    <location>
        <begin position="33"/>
        <end position="54"/>
    </location>
</feature>
<dbReference type="RefSeq" id="WP_058020330.1">
    <property type="nucleotide sequence ID" value="NZ_CP013189.1"/>
</dbReference>
<keyword evidence="16" id="KW-0969">Cilium</keyword>
<dbReference type="InterPro" id="IPR000540">
    <property type="entry name" value="Flag_MotA_CS"/>
</dbReference>
<dbReference type="InterPro" id="IPR002898">
    <property type="entry name" value="MotA_ExbB_proton_chnl"/>
</dbReference>
<dbReference type="GO" id="GO:0005886">
    <property type="term" value="C:plasma membrane"/>
    <property type="evidence" value="ECO:0007669"/>
    <property type="project" value="UniProtKB-SubCell"/>
</dbReference>
<proteinExistence type="inferred from homology"/>
<evidence type="ECO:0000256" key="4">
    <source>
        <dbReference type="ARBA" id="ARBA00022475"/>
    </source>
</evidence>
<evidence type="ECO:0000256" key="11">
    <source>
        <dbReference type="ARBA" id="ARBA00023065"/>
    </source>
</evidence>
<name>A0A0S2KA01_9GAMM</name>
<evidence type="ECO:0000256" key="9">
    <source>
        <dbReference type="ARBA" id="ARBA00022781"/>
    </source>
</evidence>
<keyword evidence="16" id="KW-0966">Cell projection</keyword>
<evidence type="ECO:0000256" key="5">
    <source>
        <dbReference type="ARBA" id="ARBA00022500"/>
    </source>
</evidence>
<protein>
    <submittedName>
        <fullName evidence="16">Flagellar motor component</fullName>
    </submittedName>
</protein>
<evidence type="ECO:0000256" key="1">
    <source>
        <dbReference type="ARBA" id="ARBA00004429"/>
    </source>
</evidence>
<dbReference type="STRING" id="1249552.PS2015_102"/>
<evidence type="ECO:0000256" key="7">
    <source>
        <dbReference type="ARBA" id="ARBA00022692"/>
    </source>
</evidence>
<keyword evidence="3" id="KW-0813">Transport</keyword>
<evidence type="ECO:0000256" key="6">
    <source>
        <dbReference type="ARBA" id="ARBA00022519"/>
    </source>
</evidence>
<comment type="subcellular location">
    <subcellularLocation>
        <location evidence="1">Cell inner membrane</location>
        <topology evidence="1">Multi-pass membrane protein</topology>
    </subcellularLocation>
</comment>
<dbReference type="AlphaFoldDB" id="A0A0S2KA01"/>
<dbReference type="InterPro" id="IPR047055">
    <property type="entry name" value="MotA-like"/>
</dbReference>
<dbReference type="Pfam" id="PF01618">
    <property type="entry name" value="MotA_ExbB"/>
    <property type="match status" value="1"/>
</dbReference>
<dbReference type="PROSITE" id="PS01307">
    <property type="entry name" value="MOTA"/>
    <property type="match status" value="1"/>
</dbReference>
<sequence length="283" mass="30680">MLFIIGALVVVFSVAGGYIMHGGVLGVLWQPSEFIIILGAALGAFLIANSMHLVKETGKRLPRAIFGQATSQKLYLDLLSLLFDIFNKARREGMMSIEADIEVPAESGLFTQYPAILKDDRIVEFLTDNLRIMTTSNLAPHEIEAMIDEEIETQMHELSEPAHAMHRVADGLPGFGIVAAILGIVITMQKLGGPPDELGKSVAAALVGTFVGIFIAYGFVGPVSNRLQEVADAEIKMFECIKAAIVATANGLPPQLAVEFARKTLFSGDRPSFSELDEHIRSR</sequence>
<dbReference type="Pfam" id="PF20560">
    <property type="entry name" value="MotA_N"/>
    <property type="match status" value="1"/>
</dbReference>
<evidence type="ECO:0000256" key="8">
    <source>
        <dbReference type="ARBA" id="ARBA00022779"/>
    </source>
</evidence>
<dbReference type="PANTHER" id="PTHR30433">
    <property type="entry name" value="CHEMOTAXIS PROTEIN MOTA"/>
    <property type="match status" value="1"/>
</dbReference>
<dbReference type="InterPro" id="IPR022522">
    <property type="entry name" value="Flagellar_motor_stator_MotA"/>
</dbReference>
<gene>
    <name evidence="16" type="ORF">PS2015_102</name>
</gene>
<keyword evidence="5" id="KW-0145">Chemotaxis</keyword>
<feature type="transmembrane region" description="Helical" evidence="13">
    <location>
        <begin position="201"/>
        <end position="220"/>
    </location>
</feature>
<dbReference type="KEGG" id="pspi:PS2015_102"/>